<keyword evidence="2" id="KW-0472">Membrane</keyword>
<gene>
    <name evidence="3" type="ORF">M4V62_17930</name>
</gene>
<proteinExistence type="predicted"/>
<sequence length="99" mass="10567">MLRHEFHPGKLVLGLFLLMAAIAYAGDAGGIWDTPWFVVFPLLLAGLLLGGAAAAVSYGIRGRPRARTADRTANRTAESTTDSTADRIADRPVDDSRDA</sequence>
<protein>
    <recommendedName>
        <fullName evidence="5">DUF1049 domain-containing protein</fullName>
    </recommendedName>
</protein>
<dbReference type="Proteomes" id="UP000829992">
    <property type="component" value="Chromosome"/>
</dbReference>
<feature type="compositionally biased region" description="Basic and acidic residues" evidence="1">
    <location>
        <begin position="84"/>
        <end position="99"/>
    </location>
</feature>
<organism evidence="3 4">
    <name type="scientific">Streptomyces durmitorensis</name>
    <dbReference type="NCBI Taxonomy" id="319947"/>
    <lineage>
        <taxon>Bacteria</taxon>
        <taxon>Bacillati</taxon>
        <taxon>Actinomycetota</taxon>
        <taxon>Actinomycetes</taxon>
        <taxon>Kitasatosporales</taxon>
        <taxon>Streptomycetaceae</taxon>
        <taxon>Streptomyces</taxon>
    </lineage>
</organism>
<feature type="region of interest" description="Disordered" evidence="1">
    <location>
        <begin position="63"/>
        <end position="99"/>
    </location>
</feature>
<evidence type="ECO:0000256" key="2">
    <source>
        <dbReference type="SAM" id="Phobius"/>
    </source>
</evidence>
<name>A0ABY4PSK3_9ACTN</name>
<accession>A0ABY4PSK3</accession>
<keyword evidence="2" id="KW-1133">Transmembrane helix</keyword>
<reference evidence="3 4" key="1">
    <citation type="submission" date="2022-05" db="EMBL/GenBank/DDBJ databases">
        <authorList>
            <person name="Zhou X."/>
            <person name="Li K."/>
            <person name="Man Y."/>
        </authorList>
    </citation>
    <scope>NUCLEOTIDE SEQUENCE [LARGE SCALE GENOMIC DNA]</scope>
    <source>
        <strain evidence="3 4">MS405</strain>
    </source>
</reference>
<evidence type="ECO:0008006" key="5">
    <source>
        <dbReference type="Google" id="ProtNLM"/>
    </source>
</evidence>
<evidence type="ECO:0000313" key="4">
    <source>
        <dbReference type="Proteomes" id="UP000829992"/>
    </source>
</evidence>
<evidence type="ECO:0000256" key="1">
    <source>
        <dbReference type="SAM" id="MobiDB-lite"/>
    </source>
</evidence>
<keyword evidence="4" id="KW-1185">Reference proteome</keyword>
<dbReference type="EMBL" id="CP097289">
    <property type="protein sequence ID" value="UQT56822.1"/>
    <property type="molecule type" value="Genomic_DNA"/>
</dbReference>
<feature type="transmembrane region" description="Helical" evidence="2">
    <location>
        <begin position="35"/>
        <end position="58"/>
    </location>
</feature>
<dbReference type="RefSeq" id="WP_249588276.1">
    <property type="nucleotide sequence ID" value="NZ_BAAAQL010000037.1"/>
</dbReference>
<evidence type="ECO:0000313" key="3">
    <source>
        <dbReference type="EMBL" id="UQT56822.1"/>
    </source>
</evidence>
<keyword evidence="2" id="KW-0812">Transmembrane</keyword>